<dbReference type="EMBL" id="PGVD01000034">
    <property type="protein sequence ID" value="PLR96005.1"/>
    <property type="molecule type" value="Genomic_DNA"/>
</dbReference>
<protein>
    <submittedName>
        <fullName evidence="4">D-alanyl-D-alanine carboxypeptidase/D-alanyl-D-alanine-endopeptidase</fullName>
    </submittedName>
</protein>
<evidence type="ECO:0000313" key="5">
    <source>
        <dbReference type="EMBL" id="PLR96005.1"/>
    </source>
</evidence>
<evidence type="ECO:0000313" key="4">
    <source>
        <dbReference type="EMBL" id="PLR79906.1"/>
    </source>
</evidence>
<dbReference type="PANTHER" id="PTHR30023">
    <property type="entry name" value="D-ALANYL-D-ALANINE CARBOXYPEPTIDASE"/>
    <property type="match status" value="1"/>
</dbReference>
<dbReference type="GO" id="GO:0004185">
    <property type="term" value="F:serine-type carboxypeptidase activity"/>
    <property type="evidence" value="ECO:0007669"/>
    <property type="project" value="InterPro"/>
</dbReference>
<dbReference type="Pfam" id="PF02113">
    <property type="entry name" value="Peptidase_S13"/>
    <property type="match status" value="1"/>
</dbReference>
<evidence type="ECO:0000256" key="1">
    <source>
        <dbReference type="ARBA" id="ARBA00006096"/>
    </source>
</evidence>
<keyword evidence="4" id="KW-0121">Carboxypeptidase</keyword>
<comment type="similarity">
    <text evidence="1">Belongs to the peptidase S13 family.</text>
</comment>
<dbReference type="AlphaFoldDB" id="A0A2N5GGP1"/>
<dbReference type="Gene3D" id="3.50.80.20">
    <property type="entry name" value="D-Ala-D-Ala carboxypeptidase C, peptidase S13"/>
    <property type="match status" value="1"/>
</dbReference>
<keyword evidence="2" id="KW-0378">Hydrolase</keyword>
<dbReference type="NCBIfam" id="TIGR00666">
    <property type="entry name" value="PBP4"/>
    <property type="match status" value="1"/>
</dbReference>
<dbReference type="GO" id="GO:0006508">
    <property type="term" value="P:proteolysis"/>
    <property type="evidence" value="ECO:0007669"/>
    <property type="project" value="InterPro"/>
</dbReference>
<evidence type="ECO:0000313" key="7">
    <source>
        <dbReference type="Proteomes" id="UP000235114"/>
    </source>
</evidence>
<dbReference type="RefSeq" id="WP_101579273.1">
    <property type="nucleotide sequence ID" value="NZ_PGVA01000070.1"/>
</dbReference>
<comment type="caution">
    <text evidence="4">The sequence shown here is derived from an EMBL/GenBank/DDBJ whole genome shotgun (WGS) entry which is preliminary data.</text>
</comment>
<feature type="transmembrane region" description="Helical" evidence="3">
    <location>
        <begin position="7"/>
        <end position="24"/>
    </location>
</feature>
<evidence type="ECO:0000256" key="2">
    <source>
        <dbReference type="ARBA" id="ARBA00022801"/>
    </source>
</evidence>
<dbReference type="SUPFAM" id="SSF56601">
    <property type="entry name" value="beta-lactamase/transpeptidase-like"/>
    <property type="match status" value="1"/>
</dbReference>
<reference evidence="5 7" key="2">
    <citation type="submission" date="2017-12" db="EMBL/GenBank/DDBJ databases">
        <title>Comparative Functional Genomics of Dry Heat Resistant strains isolated from the Viking Spacecraft.</title>
        <authorList>
            <person name="Seuylemezian A."/>
            <person name="Cooper K."/>
            <person name="Vaishampayan P."/>
        </authorList>
    </citation>
    <scope>NUCLEOTIDE SEQUENCE [LARGE SCALE GENOMIC DNA]</scope>
    <source>
        <strain evidence="5 7">ATCC 29669</strain>
    </source>
</reference>
<reference evidence="4 6" key="1">
    <citation type="submission" date="2017-11" db="EMBL/GenBank/DDBJ databases">
        <title>Comparitive Functional Genomics of Dry Heat Resistant strains isolated from the Viking Spacecraft.</title>
        <authorList>
            <person name="Seuylemezian A."/>
            <person name="Cooper K."/>
            <person name="Vaishampayan P."/>
        </authorList>
    </citation>
    <scope>NUCLEOTIDE SEQUENCE [LARGE SCALE GENOMIC DNA]</scope>
    <source>
        <strain evidence="4 6">M4.6</strain>
    </source>
</reference>
<dbReference type="PRINTS" id="PR00922">
    <property type="entry name" value="DADACBPTASE3"/>
</dbReference>
<dbReference type="InterPro" id="IPR012338">
    <property type="entry name" value="Beta-lactam/transpept-like"/>
</dbReference>
<evidence type="ECO:0000256" key="3">
    <source>
        <dbReference type="SAM" id="Phobius"/>
    </source>
</evidence>
<dbReference type="Proteomes" id="UP000234951">
    <property type="component" value="Unassembled WGS sequence"/>
</dbReference>
<proteinExistence type="inferred from homology"/>
<evidence type="ECO:0000313" key="6">
    <source>
        <dbReference type="Proteomes" id="UP000234951"/>
    </source>
</evidence>
<dbReference type="EMBL" id="PGVA01000070">
    <property type="protein sequence ID" value="PLR79906.1"/>
    <property type="molecule type" value="Genomic_DNA"/>
</dbReference>
<name>A0A2N5GGP1_9BACI</name>
<dbReference type="GO" id="GO:0000270">
    <property type="term" value="P:peptidoglycan metabolic process"/>
    <property type="evidence" value="ECO:0007669"/>
    <property type="project" value="TreeGrafter"/>
</dbReference>
<dbReference type="InterPro" id="IPR000667">
    <property type="entry name" value="Peptidase_S13"/>
</dbReference>
<keyword evidence="7" id="KW-1185">Reference proteome</keyword>
<keyword evidence="3" id="KW-0812">Transmembrane</keyword>
<sequence length="494" mass="53720">MKQKMKIIISIMLIFVLAFVPYIHENGPPVQATEEGGTLVQQLNELLNNDPHLKGALAGVSVRSASTGDMIYEHIGDIRLRPASNMKLFTAATALSTLGPNHVFTTELLTDGTVKGKILRGNLYLKGKGDPTLLKTDFDNMAKELQQSGVKMIHGDLIGDDTWYDDVRYSTDVSWSDETEYYAAQVSALTASPNEDFDAGTVIVDVNPGSQDGDQPMVSLTPQTDYVEIINLAKTVPADGKKEIKIEREHGSNTITIEGTVPLQASRSREWVAVWEPSGYALDLFKQSLSEHHIRISGKVKTGATPESAKLVSAHQSMPLSELLIPFMKLSNNGHAETLVKEMGKTVKGEGSWEKGLEVIEAELPKYGVNTETLVLRDGSGISHVNLIPANELSSLLYSVQGQEWFPVFLNSLPVAGASERMAGGTLRNRMKSPPLQGNVKAKTGTISTVSSLSGYVNTKSGETLIFSIVLNNLLDDTKGKEIEDRICAILVNQ</sequence>
<dbReference type="OrthoDB" id="9802627at2"/>
<accession>A0A2N5GGP1</accession>
<dbReference type="Proteomes" id="UP000235114">
    <property type="component" value="Unassembled WGS sequence"/>
</dbReference>
<dbReference type="PANTHER" id="PTHR30023:SF0">
    <property type="entry name" value="PENICILLIN-SENSITIVE CARBOXYPEPTIDASE A"/>
    <property type="match status" value="1"/>
</dbReference>
<dbReference type="Gene3D" id="3.40.710.10">
    <property type="entry name" value="DD-peptidase/beta-lactamase superfamily"/>
    <property type="match status" value="1"/>
</dbReference>
<gene>
    <name evidence="4" type="primary">dacB</name>
    <name evidence="4" type="ORF">CU635_20750</name>
    <name evidence="5" type="ORF">CVD25_13190</name>
</gene>
<organism evidence="4 6">
    <name type="scientific">Bacillus canaveralius</name>
    <dbReference type="NCBI Taxonomy" id="1403243"/>
    <lineage>
        <taxon>Bacteria</taxon>
        <taxon>Bacillati</taxon>
        <taxon>Bacillota</taxon>
        <taxon>Bacilli</taxon>
        <taxon>Bacillales</taxon>
        <taxon>Bacillaceae</taxon>
        <taxon>Bacillus</taxon>
    </lineage>
</organism>
<keyword evidence="4" id="KW-0645">Protease</keyword>
<keyword evidence="3" id="KW-1133">Transmembrane helix</keyword>
<keyword evidence="3" id="KW-0472">Membrane</keyword>